<proteinExistence type="inferred from homology"/>
<evidence type="ECO:0000256" key="2">
    <source>
        <dbReference type="ARBA" id="ARBA00024446"/>
    </source>
</evidence>
<dbReference type="PANTHER" id="PTHR33941">
    <property type="entry name" value="PROPANEDIOL UTILIZATION PROTEIN PDUA"/>
    <property type="match status" value="1"/>
</dbReference>
<reference evidence="5 6" key="1">
    <citation type="submission" date="2021-07" db="EMBL/GenBank/DDBJ databases">
        <title>Clostridium weizhouense sp. nov., an anaerobic bacterium isolated from activated sludge of Petroleum wastewater.</title>
        <authorList>
            <person name="Li Q."/>
        </authorList>
    </citation>
    <scope>NUCLEOTIDE SEQUENCE [LARGE SCALE GENOMIC DNA]</scope>
    <source>
        <strain evidence="5 6">YB-6</strain>
    </source>
</reference>
<protein>
    <submittedName>
        <fullName evidence="5">BMC domain-containing protein</fullName>
    </submittedName>
</protein>
<evidence type="ECO:0000256" key="1">
    <source>
        <dbReference type="ARBA" id="ARBA00024322"/>
    </source>
</evidence>
<dbReference type="PANTHER" id="PTHR33941:SF11">
    <property type="entry name" value="BACTERIAL MICROCOMPARTMENT SHELL PROTEIN PDUJ"/>
    <property type="match status" value="1"/>
</dbReference>
<keyword evidence="2" id="KW-1283">Bacterial microcompartment</keyword>
<dbReference type="Proteomes" id="UP001519921">
    <property type="component" value="Unassembled WGS sequence"/>
</dbReference>
<dbReference type="SUPFAM" id="SSF143414">
    <property type="entry name" value="CcmK-like"/>
    <property type="match status" value="1"/>
</dbReference>
<comment type="similarity">
    <text evidence="3">Belongs to the bacterial microcompartments protein family.</text>
</comment>
<dbReference type="InterPro" id="IPR050575">
    <property type="entry name" value="BMC_shell"/>
</dbReference>
<dbReference type="InterPro" id="IPR044872">
    <property type="entry name" value="CcmK/CsoS1_BMC"/>
</dbReference>
<comment type="caution">
    <text evidence="5">The sequence shown here is derived from an EMBL/GenBank/DDBJ whole genome shotgun (WGS) entry which is preliminary data.</text>
</comment>
<evidence type="ECO:0000313" key="5">
    <source>
        <dbReference type="EMBL" id="MBW6409495.1"/>
    </source>
</evidence>
<sequence length="184" mass="20402">MESFALGLIETVGLVAGIEAADIAVKSSNVELIGYENSKGGTVVVKVRGDVGAVQAAVESACTSAKMVNKVLGTSIIPRPNNQLEKMIFNYDNVGLNSLNEKNDKNLDNENIKQVILKTGSRKEYKEEKTNNTEEIRTSEYDYQKIELIKEKNKVTCNLCMDPKCSRKKGEPRNSCIHFNDIKK</sequence>
<dbReference type="CDD" id="cd07045">
    <property type="entry name" value="BMC_CcmK_like"/>
    <property type="match status" value="1"/>
</dbReference>
<organism evidence="5 6">
    <name type="scientific">Clostridium weizhouense</name>
    <dbReference type="NCBI Taxonomy" id="2859781"/>
    <lineage>
        <taxon>Bacteria</taxon>
        <taxon>Bacillati</taxon>
        <taxon>Bacillota</taxon>
        <taxon>Clostridia</taxon>
        <taxon>Eubacteriales</taxon>
        <taxon>Clostridiaceae</taxon>
        <taxon>Clostridium</taxon>
    </lineage>
</organism>
<dbReference type="InterPro" id="IPR000249">
    <property type="entry name" value="BMC_dom"/>
</dbReference>
<keyword evidence="6" id="KW-1185">Reference proteome</keyword>
<accession>A0ABS7ALF6</accession>
<dbReference type="EMBL" id="JAHXPT010000003">
    <property type="protein sequence ID" value="MBW6409495.1"/>
    <property type="molecule type" value="Genomic_DNA"/>
</dbReference>
<dbReference type="PROSITE" id="PS51930">
    <property type="entry name" value="BMC_2"/>
    <property type="match status" value="1"/>
</dbReference>
<dbReference type="InterPro" id="IPR037233">
    <property type="entry name" value="CcmK-like_sf"/>
</dbReference>
<evidence type="ECO:0000313" key="6">
    <source>
        <dbReference type="Proteomes" id="UP001519921"/>
    </source>
</evidence>
<feature type="domain" description="BMC" evidence="4">
    <location>
        <begin position="5"/>
        <end position="89"/>
    </location>
</feature>
<evidence type="ECO:0000256" key="3">
    <source>
        <dbReference type="PROSITE-ProRule" id="PRU01278"/>
    </source>
</evidence>
<evidence type="ECO:0000259" key="4">
    <source>
        <dbReference type="PROSITE" id="PS51930"/>
    </source>
</evidence>
<dbReference type="SMART" id="SM00877">
    <property type="entry name" value="BMC"/>
    <property type="match status" value="1"/>
</dbReference>
<dbReference type="Pfam" id="PF00936">
    <property type="entry name" value="BMC"/>
    <property type="match status" value="1"/>
</dbReference>
<dbReference type="Gene3D" id="3.30.70.1710">
    <property type="match status" value="1"/>
</dbReference>
<name>A0ABS7ALF6_9CLOT</name>
<gene>
    <name evidence="5" type="ORF">KYD98_05275</name>
</gene>
<comment type="subcellular location">
    <subcellularLocation>
        <location evidence="1">Bacterial microcompartment</location>
    </subcellularLocation>
</comment>